<reference evidence="2 5" key="2">
    <citation type="submission" date="2023-01" db="EMBL/GenBank/DDBJ databases">
        <title>Novel species of the genus Vogesella isolated from rivers.</title>
        <authorList>
            <person name="Lu H."/>
        </authorList>
    </citation>
    <scope>NUCLEOTIDE SEQUENCE [LARGE SCALE GENOMIC DNA]</scope>
    <source>
        <strain evidence="2 5">SH7W</strain>
    </source>
</reference>
<reference evidence="3 4" key="1">
    <citation type="submission" date="2018-10" db="EMBL/GenBank/DDBJ databases">
        <title>Genomic Encyclopedia of Type Strains, Phase IV (KMG-IV): sequencing the most valuable type-strain genomes for metagenomic binning, comparative biology and taxonomic classification.</title>
        <authorList>
            <person name="Goeker M."/>
        </authorList>
    </citation>
    <scope>NUCLEOTIDE SEQUENCE [LARGE SCALE GENOMIC DNA]</scope>
    <source>
        <strain evidence="3 4">DSM 3303</strain>
    </source>
</reference>
<keyword evidence="5" id="KW-1185">Reference proteome</keyword>
<evidence type="ECO:0000313" key="3">
    <source>
        <dbReference type="EMBL" id="RKQ61467.1"/>
    </source>
</evidence>
<evidence type="ECO:0000256" key="1">
    <source>
        <dbReference type="SAM" id="MobiDB-lite"/>
    </source>
</evidence>
<feature type="region of interest" description="Disordered" evidence="1">
    <location>
        <begin position="138"/>
        <end position="157"/>
    </location>
</feature>
<protein>
    <submittedName>
        <fullName evidence="3">TetR family transcriptional regulator</fullName>
    </submittedName>
</protein>
<organism evidence="3 4">
    <name type="scientific">Vogesella indigofera</name>
    <name type="common">Pseudomonas indigofera</name>
    <dbReference type="NCBI Taxonomy" id="45465"/>
    <lineage>
        <taxon>Bacteria</taxon>
        <taxon>Pseudomonadati</taxon>
        <taxon>Pseudomonadota</taxon>
        <taxon>Betaproteobacteria</taxon>
        <taxon>Neisseriales</taxon>
        <taxon>Chromobacteriaceae</taxon>
        <taxon>Vogesella</taxon>
    </lineage>
</organism>
<dbReference type="Gene3D" id="1.10.357.10">
    <property type="entry name" value="Tetracycline Repressor, domain 2"/>
    <property type="match status" value="1"/>
</dbReference>
<dbReference type="AlphaFoldDB" id="A0A495BJE6"/>
<evidence type="ECO:0000313" key="4">
    <source>
        <dbReference type="Proteomes" id="UP000279384"/>
    </source>
</evidence>
<dbReference type="EMBL" id="RBID01000011">
    <property type="protein sequence ID" value="RKQ61467.1"/>
    <property type="molecule type" value="Genomic_DNA"/>
</dbReference>
<proteinExistence type="predicted"/>
<sequence>MPKAQPAKTVANSDGNAPRRRDRERTLRELKLALLRLQEEGKKVTLRAVAEEAQVSPALLNNRYPDFAEQVRAVIGKTVRQQRNEKADLLSKERERNRQLRELVESQLTEITRLASVNESLRAELALQKAIAEGKVAQGAFGRKTAGPGPNAEAEKL</sequence>
<dbReference type="RefSeq" id="WP_147424458.1">
    <property type="nucleotide sequence ID" value="NZ_JAQQKY010000002.1"/>
</dbReference>
<accession>A0A495BJE6</accession>
<name>A0A495BJE6_VOGIN</name>
<dbReference type="Proteomes" id="UP000279384">
    <property type="component" value="Unassembled WGS sequence"/>
</dbReference>
<dbReference type="Proteomes" id="UP001221566">
    <property type="component" value="Unassembled WGS sequence"/>
</dbReference>
<dbReference type="EMBL" id="JAQQKY010000002">
    <property type="protein sequence ID" value="MDC7690367.1"/>
    <property type="molecule type" value="Genomic_DNA"/>
</dbReference>
<gene>
    <name evidence="3" type="ORF">C8E02_1242</name>
    <name evidence="2" type="ORF">PQU93_06145</name>
</gene>
<comment type="caution">
    <text evidence="3">The sequence shown here is derived from an EMBL/GenBank/DDBJ whole genome shotgun (WGS) entry which is preliminary data.</text>
</comment>
<evidence type="ECO:0000313" key="5">
    <source>
        <dbReference type="Proteomes" id="UP001221566"/>
    </source>
</evidence>
<feature type="region of interest" description="Disordered" evidence="1">
    <location>
        <begin position="1"/>
        <end position="24"/>
    </location>
</feature>
<evidence type="ECO:0000313" key="2">
    <source>
        <dbReference type="EMBL" id="MDC7690367.1"/>
    </source>
</evidence>